<keyword evidence="8" id="KW-0698">rRNA processing</keyword>
<keyword evidence="6 8" id="KW-0378">Hydrolase</keyword>
<dbReference type="PANTHER" id="PTHR46986:SF1">
    <property type="entry name" value="ENDORIBONUCLEASE YBEY, CHLOROPLASTIC"/>
    <property type="match status" value="1"/>
</dbReference>
<dbReference type="PROSITE" id="PS01306">
    <property type="entry name" value="UPF0054"/>
    <property type="match status" value="1"/>
</dbReference>
<proteinExistence type="inferred from homology"/>
<name>A0ABY6Q323_9GAMM</name>
<evidence type="ECO:0000256" key="5">
    <source>
        <dbReference type="ARBA" id="ARBA00022759"/>
    </source>
</evidence>
<dbReference type="InterPro" id="IPR002036">
    <property type="entry name" value="YbeY"/>
</dbReference>
<keyword evidence="5 8" id="KW-0255">Endonuclease</keyword>
<evidence type="ECO:0000256" key="8">
    <source>
        <dbReference type="HAMAP-Rule" id="MF_00009"/>
    </source>
</evidence>
<comment type="function">
    <text evidence="8">Single strand-specific metallo-endoribonuclease involved in late-stage 70S ribosome quality control and in maturation of the 3' terminus of the 16S rRNA.</text>
</comment>
<comment type="similarity">
    <text evidence="1 8">Belongs to the endoribonuclease YbeY family.</text>
</comment>
<dbReference type="SUPFAM" id="SSF55486">
    <property type="entry name" value="Metalloproteases ('zincins'), catalytic domain"/>
    <property type="match status" value="1"/>
</dbReference>
<evidence type="ECO:0000256" key="7">
    <source>
        <dbReference type="ARBA" id="ARBA00022833"/>
    </source>
</evidence>
<dbReference type="InterPro" id="IPR023091">
    <property type="entry name" value="MetalPrtase_cat_dom_sf_prd"/>
</dbReference>
<dbReference type="EC" id="3.1.-.-" evidence="8"/>
<evidence type="ECO:0000256" key="2">
    <source>
        <dbReference type="ARBA" id="ARBA00022517"/>
    </source>
</evidence>
<keyword evidence="2 8" id="KW-0690">Ribosome biogenesis</keyword>
<evidence type="ECO:0000313" key="9">
    <source>
        <dbReference type="EMBL" id="UZP73225.1"/>
    </source>
</evidence>
<keyword evidence="4 8" id="KW-0479">Metal-binding</keyword>
<dbReference type="InterPro" id="IPR020549">
    <property type="entry name" value="YbeY_CS"/>
</dbReference>
<dbReference type="Proteomes" id="UP001317963">
    <property type="component" value="Chromosome"/>
</dbReference>
<accession>A0ABY6Q323</accession>
<feature type="binding site" evidence="8">
    <location>
        <position position="126"/>
    </location>
    <ligand>
        <name>Zn(2+)</name>
        <dbReference type="ChEBI" id="CHEBI:29105"/>
        <note>catalytic</note>
    </ligand>
</feature>
<sequence length="159" mass="17962">MKLSVHLDCNHNEAPEQQAFEKWVATALSGDHVHWRSTEAAEVSIQVVDTDEMIRFNHQYRGKNTDTNVLSFPVDSEMQQRTGLLGDLIICGEVVAREAREQSKLTQHHWAHMTIHGTLHLLGYDHIADEDADVMEALEIGYLAQLSIPNPYTSSETNI</sequence>
<keyword evidence="7 8" id="KW-0862">Zinc</keyword>
<gene>
    <name evidence="8 9" type="primary">ybeY</name>
    <name evidence="9" type="ORF">E0F26_00070</name>
</gene>
<dbReference type="Gene3D" id="3.40.390.30">
    <property type="entry name" value="Metalloproteases ('zincins'), catalytic domain"/>
    <property type="match status" value="1"/>
</dbReference>
<keyword evidence="10" id="KW-1185">Reference proteome</keyword>
<feature type="binding site" evidence="8">
    <location>
        <position position="116"/>
    </location>
    <ligand>
        <name>Zn(2+)</name>
        <dbReference type="ChEBI" id="CHEBI:29105"/>
        <note>catalytic</note>
    </ligand>
</feature>
<comment type="subcellular location">
    <subcellularLocation>
        <location evidence="8">Cytoplasm</location>
    </subcellularLocation>
</comment>
<dbReference type="Pfam" id="PF02130">
    <property type="entry name" value="YbeY"/>
    <property type="match status" value="1"/>
</dbReference>
<keyword evidence="3 8" id="KW-0540">Nuclease</keyword>
<dbReference type="PANTHER" id="PTHR46986">
    <property type="entry name" value="ENDORIBONUCLEASE YBEY, CHLOROPLASTIC"/>
    <property type="match status" value="1"/>
</dbReference>
<evidence type="ECO:0000256" key="1">
    <source>
        <dbReference type="ARBA" id="ARBA00010875"/>
    </source>
</evidence>
<feature type="binding site" evidence="8">
    <location>
        <position position="120"/>
    </location>
    <ligand>
        <name>Zn(2+)</name>
        <dbReference type="ChEBI" id="CHEBI:29105"/>
        <note>catalytic</note>
    </ligand>
</feature>
<dbReference type="RefSeq" id="WP_279242004.1">
    <property type="nucleotide sequence ID" value="NZ_CP036501.1"/>
</dbReference>
<evidence type="ECO:0000256" key="6">
    <source>
        <dbReference type="ARBA" id="ARBA00022801"/>
    </source>
</evidence>
<evidence type="ECO:0000313" key="10">
    <source>
        <dbReference type="Proteomes" id="UP001317963"/>
    </source>
</evidence>
<dbReference type="NCBIfam" id="TIGR00043">
    <property type="entry name" value="rRNA maturation RNase YbeY"/>
    <property type="match status" value="1"/>
</dbReference>
<keyword evidence="8" id="KW-0963">Cytoplasm</keyword>
<evidence type="ECO:0000256" key="3">
    <source>
        <dbReference type="ARBA" id="ARBA00022722"/>
    </source>
</evidence>
<organism evidence="9 10">
    <name type="scientific">Candidatus Paraluminiphilus aquimaris</name>
    <dbReference type="NCBI Taxonomy" id="2518994"/>
    <lineage>
        <taxon>Bacteria</taxon>
        <taxon>Pseudomonadati</taxon>
        <taxon>Pseudomonadota</taxon>
        <taxon>Gammaproteobacteria</taxon>
        <taxon>Cellvibrionales</taxon>
        <taxon>Halieaceae</taxon>
        <taxon>Candidatus Paraluminiphilus</taxon>
    </lineage>
</organism>
<dbReference type="EMBL" id="CP036501">
    <property type="protein sequence ID" value="UZP73225.1"/>
    <property type="molecule type" value="Genomic_DNA"/>
</dbReference>
<protein>
    <recommendedName>
        <fullName evidence="8">Endoribonuclease YbeY</fullName>
        <ecNumber evidence="8">3.1.-.-</ecNumber>
    </recommendedName>
</protein>
<dbReference type="HAMAP" id="MF_00009">
    <property type="entry name" value="Endoribonucl_YbeY"/>
    <property type="match status" value="1"/>
</dbReference>
<evidence type="ECO:0000256" key="4">
    <source>
        <dbReference type="ARBA" id="ARBA00022723"/>
    </source>
</evidence>
<reference evidence="9 10" key="1">
    <citation type="submission" date="2019-02" db="EMBL/GenBank/DDBJ databases">
        <title>Halieaceae_genomes.</title>
        <authorList>
            <person name="Li S.-H."/>
        </authorList>
    </citation>
    <scope>NUCLEOTIDE SEQUENCE [LARGE SCALE GENOMIC DNA]</scope>
    <source>
        <strain evidence="9 10">JH123</strain>
    </source>
</reference>
<comment type="cofactor">
    <cofactor evidence="8">
        <name>Zn(2+)</name>
        <dbReference type="ChEBI" id="CHEBI:29105"/>
    </cofactor>
    <text evidence="8">Binds 1 zinc ion.</text>
</comment>